<accession>A0A9N7U7A9</accession>
<dbReference type="EMBL" id="CADEAL010000776">
    <property type="protein sequence ID" value="CAB1425024.1"/>
    <property type="molecule type" value="Genomic_DNA"/>
</dbReference>
<dbReference type="AlphaFoldDB" id="A0A9N7U7A9"/>
<proteinExistence type="predicted"/>
<organism evidence="1 2">
    <name type="scientific">Pleuronectes platessa</name>
    <name type="common">European plaice</name>
    <dbReference type="NCBI Taxonomy" id="8262"/>
    <lineage>
        <taxon>Eukaryota</taxon>
        <taxon>Metazoa</taxon>
        <taxon>Chordata</taxon>
        <taxon>Craniata</taxon>
        <taxon>Vertebrata</taxon>
        <taxon>Euteleostomi</taxon>
        <taxon>Actinopterygii</taxon>
        <taxon>Neopterygii</taxon>
        <taxon>Teleostei</taxon>
        <taxon>Neoteleostei</taxon>
        <taxon>Acanthomorphata</taxon>
        <taxon>Carangaria</taxon>
        <taxon>Pleuronectiformes</taxon>
        <taxon>Pleuronectoidei</taxon>
        <taxon>Pleuronectidae</taxon>
        <taxon>Pleuronectes</taxon>
    </lineage>
</organism>
<evidence type="ECO:0000313" key="1">
    <source>
        <dbReference type="EMBL" id="CAB1425024.1"/>
    </source>
</evidence>
<protein>
    <submittedName>
        <fullName evidence="1">Uncharacterized protein</fullName>
    </submittedName>
</protein>
<evidence type="ECO:0000313" key="2">
    <source>
        <dbReference type="Proteomes" id="UP001153269"/>
    </source>
</evidence>
<sequence>METDGSGVWESGMLSLIISQSSGKPELYMDAGTLHLVTSSSSSRDGIDSLALECRKPHLKISAKRQHSVNECNLCMFILVKTVPAWSATETISTSNHGRRNNINDSGLHRSTFFVTIC</sequence>
<gene>
    <name evidence="1" type="ORF">PLEPLA_LOCUS12954</name>
</gene>
<reference evidence="1" key="1">
    <citation type="submission" date="2020-03" db="EMBL/GenBank/DDBJ databases">
        <authorList>
            <person name="Weist P."/>
        </authorList>
    </citation>
    <scope>NUCLEOTIDE SEQUENCE</scope>
</reference>
<dbReference type="Proteomes" id="UP001153269">
    <property type="component" value="Unassembled WGS sequence"/>
</dbReference>
<comment type="caution">
    <text evidence="1">The sequence shown here is derived from an EMBL/GenBank/DDBJ whole genome shotgun (WGS) entry which is preliminary data.</text>
</comment>
<name>A0A9N7U7A9_PLEPL</name>
<keyword evidence="2" id="KW-1185">Reference proteome</keyword>